<dbReference type="InterPro" id="IPR011990">
    <property type="entry name" value="TPR-like_helical_dom_sf"/>
</dbReference>
<dbReference type="InterPro" id="IPR052196">
    <property type="entry name" value="Bact_Kbp"/>
</dbReference>
<reference evidence="4 5" key="1">
    <citation type="submission" date="2021-03" db="EMBL/GenBank/DDBJ databases">
        <title>novel species in genus Cellulomonas.</title>
        <authorList>
            <person name="Zhang G."/>
        </authorList>
    </citation>
    <scope>NUCLEOTIDE SEQUENCE [LARGE SCALE GENOMIC DNA]</scope>
    <source>
        <strain evidence="5">zg-ZUI188</strain>
    </source>
</reference>
<evidence type="ECO:0000313" key="5">
    <source>
        <dbReference type="Proteomes" id="UP000678317"/>
    </source>
</evidence>
<sequence length="948" mass="99230">MSTHLDPDRPARPAPTERGPERFLQAAPTESRPSRVSSIGSALLLLGLVVGVPVALIALGGVPELPTSLPTREQLTGTLGAAQLLSVLVWVVWLAWLQFTVCVAVEFRSALRGVGLPTRVPLAGPSQRAARVLVASVLLLVTAAGQATAAVAPSVAEHLATPTAVTSTAVAGQVSEPAPQAVAPVEQTAAVGEVTYHLGDMVLSAEEGAELVGKRVYVVQPPDGRYHDNLWDIAERTTGDGRRYQEIYELNKGRDQPDGHELSLARLIYPNWLLVMPEDAVGVERVTAVTAPAPQVAPAPAPVAPTTPAPATAEASTATESATATATLDERRGGVDLGGLLGAGLLAAGLVVAVDQLRRRRRTPEPSEAAVEAEVALRVGADPERATRLDGALRTLGATLREAGRDLPPVYAAVVDDAALTLHLAPAVADAPAPWVAEQDGARWVLSGRDRAPVPRQAVAPFPGLVSLGRDSSGADVLVDLEAAQGPISVVGDSVVAAEVVAAIAAELATNRWSDDVRVTGVDLPGGLTALGPRRYRSVRTASDVLPALAERQVDLIGGDVLSGRLRRAGESGWVPEYVVLGTPPDPATVDHLLRLTGTTLRAPLGVVCAGDLPGARWRLEVDSAGSLTVDLLDVSVRANRLTPALAAAVAELLTEEPPAVVDPARVARNEEQVARPVPPVVLRPVEPADLAGAPVRVRVLGTPLVTAPHPLDAERVSLCTELVVHLALQPEGVHPTVLGAALWPRGVTAAVRDATIERARDWLGTDRSGVPHLRKREDGKLVLGPDVVLDWDVVCTLAARSRTRTSEAEERRDLMAALRLVQGGVLARRPPGRYAWIARVRVERAARDLLVDAAHRLAVICSHDDDPAGARAAAWAGLAVAPTEEVLWRDVLRAAFATGGADEVRSVAAEMEMTLHSAGVTEIGAPTVALLEELAPGPLDSRLQGSA</sequence>
<evidence type="ECO:0000256" key="1">
    <source>
        <dbReference type="SAM" id="MobiDB-lite"/>
    </source>
</evidence>
<keyword evidence="2" id="KW-1133">Transmembrane helix</keyword>
<protein>
    <recommendedName>
        <fullName evidence="3">Bacterial transcriptional activator domain-containing protein</fullName>
    </recommendedName>
</protein>
<dbReference type="PANTHER" id="PTHR34700">
    <property type="entry name" value="POTASSIUM BINDING PROTEIN KBP"/>
    <property type="match status" value="1"/>
</dbReference>
<feature type="domain" description="Bacterial transcriptional activator" evidence="3">
    <location>
        <begin position="790"/>
        <end position="936"/>
    </location>
</feature>
<keyword evidence="2" id="KW-0472">Membrane</keyword>
<accession>A0ABS3SKL0</accession>
<dbReference type="InterPro" id="IPR036779">
    <property type="entry name" value="LysM_dom_sf"/>
</dbReference>
<feature type="compositionally biased region" description="Pro residues" evidence="1">
    <location>
        <begin position="295"/>
        <end position="308"/>
    </location>
</feature>
<gene>
    <name evidence="4" type="ORF">J4035_12825</name>
</gene>
<organism evidence="4 5">
    <name type="scientific">Cellulomonas fengjieae</name>
    <dbReference type="NCBI Taxonomy" id="2819978"/>
    <lineage>
        <taxon>Bacteria</taxon>
        <taxon>Bacillati</taxon>
        <taxon>Actinomycetota</taxon>
        <taxon>Actinomycetes</taxon>
        <taxon>Micrococcales</taxon>
        <taxon>Cellulomonadaceae</taxon>
        <taxon>Cellulomonas</taxon>
    </lineage>
</organism>
<feature type="region of interest" description="Disordered" evidence="1">
    <location>
        <begin position="295"/>
        <end position="321"/>
    </location>
</feature>
<dbReference type="RefSeq" id="WP_208289876.1">
    <property type="nucleotide sequence ID" value="NZ_CP074404.1"/>
</dbReference>
<proteinExistence type="predicted"/>
<feature type="compositionally biased region" description="Basic and acidic residues" evidence="1">
    <location>
        <begin position="1"/>
        <end position="11"/>
    </location>
</feature>
<dbReference type="EMBL" id="JAGFBM010000007">
    <property type="protein sequence ID" value="MBO3085520.1"/>
    <property type="molecule type" value="Genomic_DNA"/>
</dbReference>
<keyword evidence="5" id="KW-1185">Reference proteome</keyword>
<name>A0ABS3SKL0_9CELL</name>
<dbReference type="SMART" id="SM01043">
    <property type="entry name" value="BTAD"/>
    <property type="match status" value="1"/>
</dbReference>
<evidence type="ECO:0000313" key="4">
    <source>
        <dbReference type="EMBL" id="MBO3085520.1"/>
    </source>
</evidence>
<dbReference type="Gene3D" id="3.10.350.10">
    <property type="entry name" value="LysM domain"/>
    <property type="match status" value="1"/>
</dbReference>
<keyword evidence="2" id="KW-0812">Transmembrane</keyword>
<evidence type="ECO:0000256" key="2">
    <source>
        <dbReference type="SAM" id="Phobius"/>
    </source>
</evidence>
<comment type="caution">
    <text evidence="4">The sequence shown here is derived from an EMBL/GenBank/DDBJ whole genome shotgun (WGS) entry which is preliminary data.</text>
</comment>
<evidence type="ECO:0000259" key="3">
    <source>
        <dbReference type="SMART" id="SM01043"/>
    </source>
</evidence>
<feature type="transmembrane region" description="Helical" evidence="2">
    <location>
        <begin position="82"/>
        <end position="107"/>
    </location>
</feature>
<dbReference type="PANTHER" id="PTHR34700:SF4">
    <property type="entry name" value="PHAGE-LIKE ELEMENT PBSX PROTEIN XKDP"/>
    <property type="match status" value="1"/>
</dbReference>
<dbReference type="Proteomes" id="UP000678317">
    <property type="component" value="Unassembled WGS sequence"/>
</dbReference>
<feature type="compositionally biased region" description="Low complexity" evidence="1">
    <location>
        <begin position="309"/>
        <end position="321"/>
    </location>
</feature>
<feature type="region of interest" description="Disordered" evidence="1">
    <location>
        <begin position="1"/>
        <end position="34"/>
    </location>
</feature>
<dbReference type="Gene3D" id="1.25.40.10">
    <property type="entry name" value="Tetratricopeptide repeat domain"/>
    <property type="match status" value="1"/>
</dbReference>
<dbReference type="InterPro" id="IPR005158">
    <property type="entry name" value="BTAD"/>
</dbReference>
<feature type="transmembrane region" description="Helical" evidence="2">
    <location>
        <begin position="42"/>
        <end position="62"/>
    </location>
</feature>